<dbReference type="AlphaFoldDB" id="A0A5N4D6N7"/>
<comment type="caution">
    <text evidence="1">The sequence shown here is derived from an EMBL/GenBank/DDBJ whole genome shotgun (WGS) entry which is preliminary data.</text>
</comment>
<proteinExistence type="predicted"/>
<accession>A0A5N4D6N7</accession>
<evidence type="ECO:0000313" key="1">
    <source>
        <dbReference type="EMBL" id="KAB1266808.1"/>
    </source>
</evidence>
<keyword evidence="2" id="KW-1185">Reference proteome</keyword>
<organism evidence="1 2">
    <name type="scientific">Camelus dromedarius</name>
    <name type="common">Dromedary</name>
    <name type="synonym">Arabian camel</name>
    <dbReference type="NCBI Taxonomy" id="9838"/>
    <lineage>
        <taxon>Eukaryota</taxon>
        <taxon>Metazoa</taxon>
        <taxon>Chordata</taxon>
        <taxon>Craniata</taxon>
        <taxon>Vertebrata</taxon>
        <taxon>Euteleostomi</taxon>
        <taxon>Mammalia</taxon>
        <taxon>Eutheria</taxon>
        <taxon>Laurasiatheria</taxon>
        <taxon>Artiodactyla</taxon>
        <taxon>Tylopoda</taxon>
        <taxon>Camelidae</taxon>
        <taxon>Camelus</taxon>
    </lineage>
</organism>
<dbReference type="EMBL" id="JWIN03000015">
    <property type="protein sequence ID" value="KAB1266808.1"/>
    <property type="molecule type" value="Genomic_DNA"/>
</dbReference>
<evidence type="ECO:0000313" key="2">
    <source>
        <dbReference type="Proteomes" id="UP000299084"/>
    </source>
</evidence>
<gene>
    <name evidence="1" type="ORF">Cadr_000018195</name>
</gene>
<protein>
    <submittedName>
        <fullName evidence="1">Uncharacterized protein</fullName>
    </submittedName>
</protein>
<sequence length="103" mass="11693">MEPEGDSCGAEVVDLYPRHCTQEEGGQAWGKLTFDWQYEVQMIGWSDRPGEQRRAPGPSLVSLRNTSKNRSAPWAFCTETGTPAGRTKQLYFRETENTAIMHR</sequence>
<name>A0A5N4D6N7_CAMDR</name>
<dbReference type="Proteomes" id="UP000299084">
    <property type="component" value="Unassembled WGS sequence"/>
</dbReference>
<reference evidence="1 2" key="1">
    <citation type="journal article" date="2019" name="Mol. Ecol. Resour.">
        <title>Improving Illumina assemblies with Hi-C and long reads: an example with the North African dromedary.</title>
        <authorList>
            <person name="Elbers J.P."/>
            <person name="Rogers M.F."/>
            <person name="Perelman P.L."/>
            <person name="Proskuryakova A.A."/>
            <person name="Serdyukova N.A."/>
            <person name="Johnson W.E."/>
            <person name="Horin P."/>
            <person name="Corander J."/>
            <person name="Murphy D."/>
            <person name="Burger P.A."/>
        </authorList>
    </citation>
    <scope>NUCLEOTIDE SEQUENCE [LARGE SCALE GENOMIC DNA]</scope>
    <source>
        <strain evidence="1">Drom800</strain>
        <tissue evidence="1">Blood</tissue>
    </source>
</reference>